<evidence type="ECO:0000313" key="1">
    <source>
        <dbReference type="EMBL" id="MFC7750944.1"/>
    </source>
</evidence>
<proteinExistence type="predicted"/>
<dbReference type="Proteomes" id="UP001596528">
    <property type="component" value="Unassembled WGS sequence"/>
</dbReference>
<comment type="caution">
    <text evidence="1">The sequence shown here is derived from an EMBL/GenBank/DDBJ whole genome shotgun (WGS) entry which is preliminary data.</text>
</comment>
<protein>
    <recommendedName>
        <fullName evidence="3">Coenzyme PQQ synthesis protein D (PqqD)</fullName>
    </recommendedName>
</protein>
<organism evidence="1 2">
    <name type="scientific">Paenibacillus thermoaerophilus</name>
    <dbReference type="NCBI Taxonomy" id="1215385"/>
    <lineage>
        <taxon>Bacteria</taxon>
        <taxon>Bacillati</taxon>
        <taxon>Bacillota</taxon>
        <taxon>Bacilli</taxon>
        <taxon>Bacillales</taxon>
        <taxon>Paenibacillaceae</taxon>
        <taxon>Paenibacillus</taxon>
    </lineage>
</organism>
<gene>
    <name evidence="1" type="ORF">ACFQWB_13535</name>
</gene>
<accession>A0ABW2V478</accession>
<dbReference type="RefSeq" id="WP_138789248.1">
    <property type="nucleotide sequence ID" value="NZ_JBHTGQ010000031.1"/>
</dbReference>
<name>A0ABW2V478_9BACL</name>
<evidence type="ECO:0000313" key="2">
    <source>
        <dbReference type="Proteomes" id="UP001596528"/>
    </source>
</evidence>
<dbReference type="EMBL" id="JBHTGQ010000031">
    <property type="protein sequence ID" value="MFC7750944.1"/>
    <property type="molecule type" value="Genomic_DNA"/>
</dbReference>
<keyword evidence="2" id="KW-1185">Reference proteome</keyword>
<reference evidence="2" key="1">
    <citation type="journal article" date="2019" name="Int. J. Syst. Evol. Microbiol.">
        <title>The Global Catalogue of Microorganisms (GCM) 10K type strain sequencing project: providing services to taxonomists for standard genome sequencing and annotation.</title>
        <authorList>
            <consortium name="The Broad Institute Genomics Platform"/>
            <consortium name="The Broad Institute Genome Sequencing Center for Infectious Disease"/>
            <person name="Wu L."/>
            <person name="Ma J."/>
        </authorList>
    </citation>
    <scope>NUCLEOTIDE SEQUENCE [LARGE SCALE GENOMIC DNA]</scope>
    <source>
        <strain evidence="2">JCM 18657</strain>
    </source>
</reference>
<evidence type="ECO:0008006" key="3">
    <source>
        <dbReference type="Google" id="ProtNLM"/>
    </source>
</evidence>
<sequence length="107" mass="12385">MNAVYSKHPDAEDVEVEGGWIIWHHRLKIVVMLQGMPGLVWRLIRRRKDHQEMVRQIGKDHRLQADCAEAMVASAIREFMQIGILMKVPFQTRSIIPSMSVPPEQTL</sequence>